<dbReference type="AlphaFoldDB" id="Q2Y888"/>
<keyword evidence="3" id="KW-1185">Reference proteome</keyword>
<dbReference type="CDD" id="cd10922">
    <property type="entry name" value="CE4_PelA_like_C"/>
    <property type="match status" value="1"/>
</dbReference>
<evidence type="ECO:0000313" key="3">
    <source>
        <dbReference type="Proteomes" id="UP000002718"/>
    </source>
</evidence>
<proteinExistence type="predicted"/>
<dbReference type="HOGENOM" id="CLU_014516_0_0_4"/>
<evidence type="ECO:0000259" key="1">
    <source>
        <dbReference type="Pfam" id="PF03537"/>
    </source>
</evidence>
<dbReference type="EMBL" id="CP000103">
    <property type="protein sequence ID" value="ABB75033.1"/>
    <property type="molecule type" value="Genomic_DNA"/>
</dbReference>
<reference evidence="3" key="1">
    <citation type="submission" date="2005-08" db="EMBL/GenBank/DDBJ databases">
        <title>Complete sequence of chromosome 1 of Nitrosospira multiformis ATCC 25196.</title>
        <authorList>
            <person name="Copeland A."/>
            <person name="Lucas S."/>
            <person name="Lapidus A."/>
            <person name="Barry K."/>
            <person name="Detter J.C."/>
            <person name="Glavina T."/>
            <person name="Hammon N."/>
            <person name="Israni S."/>
            <person name="Pitluck S."/>
            <person name="Chain P."/>
            <person name="Malfatti S."/>
            <person name="Shin M."/>
            <person name="Vergez L."/>
            <person name="Schmutz J."/>
            <person name="Larimer F."/>
            <person name="Land M."/>
            <person name="Hauser L."/>
            <person name="Kyrpides N."/>
            <person name="Lykidis A."/>
            <person name="Richardson P."/>
        </authorList>
    </citation>
    <scope>NUCLEOTIDE SEQUENCE [LARGE SCALE GENOMIC DNA]</scope>
    <source>
        <strain evidence="3">ATCC 25196 / NCIMB 11849 / C 71</strain>
    </source>
</reference>
<dbReference type="PANTHER" id="PTHR35882:SF2">
    <property type="entry name" value="PELA"/>
    <property type="match status" value="1"/>
</dbReference>
<organism evidence="2 3">
    <name type="scientific">Nitrosospira multiformis (strain ATCC 25196 / NCIMB 11849 / C 71)</name>
    <dbReference type="NCBI Taxonomy" id="323848"/>
    <lineage>
        <taxon>Bacteria</taxon>
        <taxon>Pseudomonadati</taxon>
        <taxon>Pseudomonadota</taxon>
        <taxon>Betaproteobacteria</taxon>
        <taxon>Nitrosomonadales</taxon>
        <taxon>Nitrosomonadaceae</taxon>
        <taxon>Nitrosospira</taxon>
    </lineage>
</organism>
<name>Q2Y888_NITMU</name>
<dbReference type="InterPro" id="IPR004352">
    <property type="entry name" value="GH114_TIM-barrel"/>
</dbReference>
<reference evidence="2 3" key="2">
    <citation type="journal article" date="2008" name="Appl. Environ. Microbiol.">
        <title>Complete genome sequence of Nitrosospira multiformis, an ammonia-oxidizing bacterium from the soil environment.</title>
        <authorList>
            <person name="Norton J.M."/>
            <person name="Klotz M.G."/>
            <person name="Stein L.Y."/>
            <person name="Arp D.J."/>
            <person name="Bottomley P.J."/>
            <person name="Chain P.S."/>
            <person name="Hauser L.J."/>
            <person name="Land M.L."/>
            <person name="Larimer F.W."/>
            <person name="Shin M.W."/>
            <person name="Starkenburg S.R."/>
        </authorList>
    </citation>
    <scope>NUCLEOTIDE SEQUENCE [LARGE SCALE GENOMIC DNA]</scope>
    <source>
        <strain evidence="3">ATCC 25196 / NCIMB 11849 / C 71</strain>
    </source>
</reference>
<protein>
    <recommendedName>
        <fullName evidence="1">Glycoside-hydrolase family GH114 TIM-barrel domain-containing protein</fullName>
    </recommendedName>
</protein>
<evidence type="ECO:0000313" key="2">
    <source>
        <dbReference type="EMBL" id="ABB75033.1"/>
    </source>
</evidence>
<sequence length="1002" mass="111899">MRSTLIQNAFRCAPLASGAERISRQVLQTATPNPIIPATDIGDRGGLRICKGRKDHGGIRDNLPQPSGFRFLFHFSGAIRSEASSLCSGIWQLLLLLMLMLMASAAHSDGLELEKRDIVFYYGSRPPVEDLRHFDQIVIQPSQILPHEKTALLNLDSSLVFAYVSFGEIARNSEDMARIDTDWSIGVNPAWNSLVMDMTDPAWREYLLKQHFERLWRDGYRAFFLDTVDSYLIVTPEGKQREEQEKGLVSLLAEVKQRFPGCKLILNRGFEVLDRASQYADGMVAESLFHGFDPVSGKHAPTKEENRKWLLDQLVRAQNEFKVPITVLDYVDPGNWVEAEKTARDILKLGFMPWVANGDLTWLGQGRIRLAPRKLLAIVNGTPAQQMEHDLFRHAAMPLEYLGLALDYWYIDQLPLPIEPLVGRYAGIIAWLGEDSANGTERYESVCARLQSEANANLPIVFMGYLPAGVACRNLLDYQGELYPTTGILKLDAMNDRLGRPESAPVIGSGTPDVRVRDRNNAWLTLSSADKIFHPIAVTNWGGYALHPHILSESVSGRHEWLLDPFVFFQAALRLPVQPVFDMTTENGRRLEIIEVRGDRLFAKDEQGVEAIDRLRGWMEKNPLPITLGVIEAEVATEEQQSKLRQVASLPQVRLASHTYSHPFYWGVFEGKTDADQQSYRYSVFMKDYAAEMTRETGGTLPFLRTMAPDSPPLLIWSGDGKPGPAVLAAAQKAGLPHYGGGGLHWQSGQISLADLDPALRPTEWGIQVMTPLIAEPLFAQLWYGEALNFGKVGEWNRELDLARRLRVSSISIHADAFLNERGRELLEQMAGAQRKENVLGIWVDEYVTRVRAFQTASIARDLDGNWSLFGDTLRTVRLPPTEMTPEISSDVVGYNDRNDNRYIHLARNHAILKAAQGKRNGNPGLRLIEASAPLKSWHINNDGSATLLFESGGRLAPLTVTAPASCALSINDTKLIPQVKGAHSVYTVPGNLTAGKFRLEC</sequence>
<dbReference type="STRING" id="323848.Nmul_A1736"/>
<dbReference type="InterPro" id="IPR017853">
    <property type="entry name" value="GH"/>
</dbReference>
<accession>Q2Y888</accession>
<dbReference type="Gene3D" id="3.20.20.70">
    <property type="entry name" value="Aldolase class I"/>
    <property type="match status" value="1"/>
</dbReference>
<dbReference type="PANTHER" id="PTHR35882">
    <property type="entry name" value="PELA"/>
    <property type="match status" value="1"/>
</dbReference>
<dbReference type="KEGG" id="nmu:Nmul_A1736"/>
<dbReference type="eggNOG" id="COG3868">
    <property type="taxonomic scope" value="Bacteria"/>
</dbReference>
<dbReference type="InterPro" id="IPR013785">
    <property type="entry name" value="Aldolase_TIM"/>
</dbReference>
<feature type="domain" description="Glycoside-hydrolase family GH114 TIM-barrel" evidence="1">
    <location>
        <begin position="147"/>
        <end position="360"/>
    </location>
</feature>
<dbReference type="SUPFAM" id="SSF51445">
    <property type="entry name" value="(Trans)glycosidases"/>
    <property type="match status" value="1"/>
</dbReference>
<dbReference type="Proteomes" id="UP000002718">
    <property type="component" value="Chromosome"/>
</dbReference>
<gene>
    <name evidence="2" type="ordered locus">Nmul_A1736</name>
</gene>
<dbReference type="Pfam" id="PF03537">
    <property type="entry name" value="Glyco_hydro_114"/>
    <property type="match status" value="1"/>
</dbReference>